<protein>
    <recommendedName>
        <fullName evidence="3">DUF2384 domain-containing protein</fullName>
    </recommendedName>
</protein>
<gene>
    <name evidence="1" type="ORF">QLQ87_01910</name>
</gene>
<dbReference type="Proteomes" id="UP001239426">
    <property type="component" value="Chromosome"/>
</dbReference>
<dbReference type="EMBL" id="CP124841">
    <property type="protein sequence ID" value="WHF37145.1"/>
    <property type="molecule type" value="Genomic_DNA"/>
</dbReference>
<dbReference type="RefSeq" id="WP_282684070.1">
    <property type="nucleotide sequence ID" value="NZ_CP124841.1"/>
</dbReference>
<reference evidence="1" key="1">
    <citation type="submission" date="2023-05" db="EMBL/GenBank/DDBJ databases">
        <title>Aeromonas salmonicida 57, complete genome.</title>
        <authorList>
            <person name="Shao L."/>
        </authorList>
    </citation>
    <scope>NUCLEOTIDE SEQUENCE</scope>
    <source>
        <strain evidence="1">57</strain>
    </source>
</reference>
<evidence type="ECO:0000313" key="2">
    <source>
        <dbReference type="Proteomes" id="UP001239426"/>
    </source>
</evidence>
<accession>A0AAX3VU65</accession>
<dbReference type="AlphaFoldDB" id="A0AAX3VU65"/>
<organism evidence="1 2">
    <name type="scientific">Aeromonas salmonicida</name>
    <dbReference type="NCBI Taxonomy" id="645"/>
    <lineage>
        <taxon>Bacteria</taxon>
        <taxon>Pseudomonadati</taxon>
        <taxon>Pseudomonadota</taxon>
        <taxon>Gammaproteobacteria</taxon>
        <taxon>Aeromonadales</taxon>
        <taxon>Aeromonadaceae</taxon>
        <taxon>Aeromonas</taxon>
    </lineage>
</organism>
<sequence>MNKNIGVKHKFNVVTAAQLSEKVLSLSEWLTAQQVSDNAGYKGSNSSALPNKWKKAGQIFTISVGGKDFFPAYGFGIDGKPLPKMKEILAILAAHRTALVIASWFVSANSWLGGKTPMDELAERPLNVLKAARMEVTPIEHG</sequence>
<evidence type="ECO:0008006" key="3">
    <source>
        <dbReference type="Google" id="ProtNLM"/>
    </source>
</evidence>
<proteinExistence type="predicted"/>
<evidence type="ECO:0000313" key="1">
    <source>
        <dbReference type="EMBL" id="WHF37145.1"/>
    </source>
</evidence>
<name>A0AAX3VU65_AERSA</name>